<evidence type="ECO:0000313" key="3">
    <source>
        <dbReference type="EMBL" id="AVW89947.1"/>
    </source>
</evidence>
<evidence type="ECO:0000256" key="1">
    <source>
        <dbReference type="ARBA" id="ARBA00022801"/>
    </source>
</evidence>
<dbReference type="Proteomes" id="UP000241447">
    <property type="component" value="Plasmid pCBLh4a"/>
</dbReference>
<evidence type="ECO:0000313" key="4">
    <source>
        <dbReference type="Proteomes" id="UP000241447"/>
    </source>
</evidence>
<organism evidence="3 4">
    <name type="scientific">Celeribacter baekdonensis</name>
    <dbReference type="NCBI Taxonomy" id="875171"/>
    <lineage>
        <taxon>Bacteria</taxon>
        <taxon>Pseudomonadati</taxon>
        <taxon>Pseudomonadota</taxon>
        <taxon>Alphaproteobacteria</taxon>
        <taxon>Rhodobacterales</taxon>
        <taxon>Roseobacteraceae</taxon>
        <taxon>Celeribacter</taxon>
    </lineage>
</organism>
<proteinExistence type="predicted"/>
<dbReference type="GO" id="GO:0016788">
    <property type="term" value="F:hydrolase activity, acting on ester bonds"/>
    <property type="evidence" value="ECO:0007669"/>
    <property type="project" value="UniProtKB-ARBA"/>
</dbReference>
<sequence>MQVTHLFLITGQSLATGRAPAMTVDPVAQEQALCFGGGPVGGQGQPLTARLGPLRETGTETIASGFAAQLLQTSSDPLILAGQGWAGQPYAVLRKGGPSHVFEQLIAQAQTAKTHVPDAQFGAILVLHGETDGAQGTADYDRILTQWHQDFASALADIFDTAEPMPMLICQTSSISGYCSGDRRHFRTPQMQFQAALTHPQLVLVGPKYQYDYIDWAHIDAASTRRHGALFAKAYRRLAQEGKDWHPLQPRRLTQMDSTVLIDFDVPVEPLCFDTEHVCDPGQYGFSLHDPHSHIIAVEPAGPSRIRLVLDRPAARSARVSYALYNGTPGLSGRLDGARGCLRDSDTERCALDGWPLFNWSVAFDLPINWDHHDRDRSG</sequence>
<protein>
    <recommendedName>
        <fullName evidence="2">Sialate O-acetylesterase domain-containing protein</fullName>
    </recommendedName>
</protein>
<dbReference type="KEGG" id="cbak:DA792_01840"/>
<keyword evidence="3" id="KW-0614">Plasmid</keyword>
<gene>
    <name evidence="3" type="ORF">DA792_01840</name>
</gene>
<name>A0A2R4LYI1_9RHOB</name>
<dbReference type="Gene3D" id="3.40.50.1110">
    <property type="entry name" value="SGNH hydrolase"/>
    <property type="match status" value="1"/>
</dbReference>
<evidence type="ECO:0000259" key="2">
    <source>
        <dbReference type="Pfam" id="PF03629"/>
    </source>
</evidence>
<keyword evidence="1" id="KW-0378">Hydrolase</keyword>
<dbReference type="AlphaFoldDB" id="A0A2R4LYI1"/>
<accession>A0A2R4LYI1</accession>
<feature type="domain" description="Sialate O-acetylesterase" evidence="2">
    <location>
        <begin position="4"/>
        <end position="236"/>
    </location>
</feature>
<dbReference type="SUPFAM" id="SSF52266">
    <property type="entry name" value="SGNH hydrolase"/>
    <property type="match status" value="1"/>
</dbReference>
<dbReference type="EMBL" id="CP028472">
    <property type="protein sequence ID" value="AVW89947.1"/>
    <property type="molecule type" value="Genomic_DNA"/>
</dbReference>
<dbReference type="Pfam" id="PF03629">
    <property type="entry name" value="SASA"/>
    <property type="match status" value="1"/>
</dbReference>
<geneLocation type="plasmid" evidence="4">
    <name>pcblh4a</name>
</geneLocation>
<reference evidence="3 4" key="1">
    <citation type="submission" date="2018-03" db="EMBL/GenBank/DDBJ databases">
        <title>The Complete Genome of Celeribacter baekdonensis strain LH4, a Thiosulfate-Oxidizing Alphaproteobacterium Isolated from Gulf of Mexico Continental Slope Sediments.</title>
        <authorList>
            <person name="Flood B.E."/>
            <person name="Bailey J.V."/>
            <person name="Leprich D."/>
        </authorList>
    </citation>
    <scope>NUCLEOTIDE SEQUENCE [LARGE SCALE GENOMIC DNA]</scope>
    <source>
        <strain evidence="3 4">LH4</strain>
        <plasmid evidence="4">Plasmid pcblh4a</plasmid>
    </source>
</reference>
<dbReference type="InterPro" id="IPR005181">
    <property type="entry name" value="SASA"/>
</dbReference>
<dbReference type="InterPro" id="IPR036514">
    <property type="entry name" value="SGNH_hydro_sf"/>
</dbReference>